<evidence type="ECO:0000313" key="1">
    <source>
        <dbReference type="EMBL" id="MBA0708730.1"/>
    </source>
</evidence>
<name>A0A7J8ZAT6_9ROSI</name>
<keyword evidence="2" id="KW-1185">Reference proteome</keyword>
<protein>
    <submittedName>
        <fullName evidence="1">Uncharacterized protein</fullName>
    </submittedName>
</protein>
<organism evidence="1 2">
    <name type="scientific">Gossypium laxum</name>
    <dbReference type="NCBI Taxonomy" id="34288"/>
    <lineage>
        <taxon>Eukaryota</taxon>
        <taxon>Viridiplantae</taxon>
        <taxon>Streptophyta</taxon>
        <taxon>Embryophyta</taxon>
        <taxon>Tracheophyta</taxon>
        <taxon>Spermatophyta</taxon>
        <taxon>Magnoliopsida</taxon>
        <taxon>eudicotyledons</taxon>
        <taxon>Gunneridae</taxon>
        <taxon>Pentapetalae</taxon>
        <taxon>rosids</taxon>
        <taxon>malvids</taxon>
        <taxon>Malvales</taxon>
        <taxon>Malvaceae</taxon>
        <taxon>Malvoideae</taxon>
        <taxon>Gossypium</taxon>
    </lineage>
</organism>
<dbReference type="AlphaFoldDB" id="A0A7J8ZAT6"/>
<dbReference type="EMBL" id="JABEZV010000004">
    <property type="protein sequence ID" value="MBA0708730.1"/>
    <property type="molecule type" value="Genomic_DNA"/>
</dbReference>
<gene>
    <name evidence="1" type="ORF">Golax_023825</name>
</gene>
<reference evidence="1 2" key="1">
    <citation type="journal article" date="2019" name="Genome Biol. Evol.">
        <title>Insights into the evolution of the New World diploid cottons (Gossypium, subgenus Houzingenia) based on genome sequencing.</title>
        <authorList>
            <person name="Grover C.E."/>
            <person name="Arick M.A. 2nd"/>
            <person name="Thrash A."/>
            <person name="Conover J.L."/>
            <person name="Sanders W.S."/>
            <person name="Peterson D.G."/>
            <person name="Frelichowski J.E."/>
            <person name="Scheffler J.A."/>
            <person name="Scheffler B.E."/>
            <person name="Wendel J.F."/>
        </authorList>
    </citation>
    <scope>NUCLEOTIDE SEQUENCE [LARGE SCALE GENOMIC DNA]</scope>
    <source>
        <strain evidence="1">4</strain>
        <tissue evidence="1">Leaf</tissue>
    </source>
</reference>
<evidence type="ECO:0000313" key="2">
    <source>
        <dbReference type="Proteomes" id="UP000593574"/>
    </source>
</evidence>
<proteinExistence type="predicted"/>
<accession>A0A7J8ZAT6</accession>
<sequence length="22" mass="2388">MGNHGRIGYSLKKRCKAIIGGK</sequence>
<dbReference type="Proteomes" id="UP000593574">
    <property type="component" value="Unassembled WGS sequence"/>
</dbReference>
<comment type="caution">
    <text evidence="1">The sequence shown here is derived from an EMBL/GenBank/DDBJ whole genome shotgun (WGS) entry which is preliminary data.</text>
</comment>